<comment type="subcellular location">
    <subcellularLocation>
        <location evidence="2">Membrane</location>
    </subcellularLocation>
</comment>
<dbReference type="Gene3D" id="3.30.565.10">
    <property type="entry name" value="Histidine kinase-like ATPase, C-terminal domain"/>
    <property type="match status" value="1"/>
</dbReference>
<reference evidence="14" key="2">
    <citation type="journal article" date="2021" name="PeerJ">
        <title>Extensive microbial diversity within the chicken gut microbiome revealed by metagenomics and culture.</title>
        <authorList>
            <person name="Gilroy R."/>
            <person name="Ravi A."/>
            <person name="Getino M."/>
            <person name="Pursley I."/>
            <person name="Horton D.L."/>
            <person name="Alikhan N.F."/>
            <person name="Baker D."/>
            <person name="Gharbi K."/>
            <person name="Hall N."/>
            <person name="Watson M."/>
            <person name="Adriaenssens E.M."/>
            <person name="Foster-Nyarko E."/>
            <person name="Jarju S."/>
            <person name="Secka A."/>
            <person name="Antonio M."/>
            <person name="Oren A."/>
            <person name="Chaudhuri R.R."/>
            <person name="La Ragione R."/>
            <person name="Hildebrand F."/>
            <person name="Pallen M.J."/>
        </authorList>
    </citation>
    <scope>NUCLEOTIDE SEQUENCE</scope>
    <source>
        <strain evidence="14">ChiHile30-977</strain>
    </source>
</reference>
<dbReference type="InterPro" id="IPR005467">
    <property type="entry name" value="His_kinase_dom"/>
</dbReference>
<dbReference type="SMART" id="SM00387">
    <property type="entry name" value="HATPase_c"/>
    <property type="match status" value="1"/>
</dbReference>
<dbReference type="Pfam" id="PF02518">
    <property type="entry name" value="HATPase_c"/>
    <property type="match status" value="1"/>
</dbReference>
<dbReference type="SUPFAM" id="SSF158472">
    <property type="entry name" value="HAMP domain-like"/>
    <property type="match status" value="1"/>
</dbReference>
<dbReference type="Gene3D" id="6.10.340.10">
    <property type="match status" value="1"/>
</dbReference>
<evidence type="ECO:0000256" key="1">
    <source>
        <dbReference type="ARBA" id="ARBA00000085"/>
    </source>
</evidence>
<dbReference type="Pfam" id="PF00512">
    <property type="entry name" value="HisKA"/>
    <property type="match status" value="1"/>
</dbReference>
<feature type="transmembrane region" description="Helical" evidence="11">
    <location>
        <begin position="21"/>
        <end position="40"/>
    </location>
</feature>
<dbReference type="EMBL" id="DVFI01000149">
    <property type="protein sequence ID" value="HIQ64048.1"/>
    <property type="molecule type" value="Genomic_DNA"/>
</dbReference>
<evidence type="ECO:0000256" key="2">
    <source>
        <dbReference type="ARBA" id="ARBA00004370"/>
    </source>
</evidence>
<dbReference type="PANTHER" id="PTHR45436:SF5">
    <property type="entry name" value="SENSOR HISTIDINE KINASE TRCS"/>
    <property type="match status" value="1"/>
</dbReference>
<dbReference type="SUPFAM" id="SSF55874">
    <property type="entry name" value="ATPase domain of HSP90 chaperone/DNA topoisomerase II/histidine kinase"/>
    <property type="match status" value="1"/>
</dbReference>
<keyword evidence="6 11" id="KW-0812">Transmembrane</keyword>
<evidence type="ECO:0000256" key="7">
    <source>
        <dbReference type="ARBA" id="ARBA00022777"/>
    </source>
</evidence>
<dbReference type="Proteomes" id="UP000886819">
    <property type="component" value="Unassembled WGS sequence"/>
</dbReference>
<dbReference type="SMART" id="SM00304">
    <property type="entry name" value="HAMP"/>
    <property type="match status" value="1"/>
</dbReference>
<keyword evidence="10 11" id="KW-0472">Membrane</keyword>
<evidence type="ECO:0000313" key="15">
    <source>
        <dbReference type="Proteomes" id="UP000886819"/>
    </source>
</evidence>
<dbReference type="InterPro" id="IPR050428">
    <property type="entry name" value="TCS_sensor_his_kinase"/>
</dbReference>
<proteinExistence type="predicted"/>
<organism evidence="14 15">
    <name type="scientific">Candidatus Avichristensenella intestinipullorum</name>
    <dbReference type="NCBI Taxonomy" id="2840693"/>
    <lineage>
        <taxon>Bacteria</taxon>
        <taxon>Bacillati</taxon>
        <taxon>Bacillota</taxon>
        <taxon>Clostridia</taxon>
        <taxon>Candidatus Avichristensenella</taxon>
    </lineage>
</organism>
<comment type="catalytic activity">
    <reaction evidence="1">
        <text>ATP + protein L-histidine = ADP + protein N-phospho-L-histidine.</text>
        <dbReference type="EC" id="2.7.13.3"/>
    </reaction>
</comment>
<name>A0A9D0Z091_9FIRM</name>
<dbReference type="SMART" id="SM00388">
    <property type="entry name" value="HisKA"/>
    <property type="match status" value="1"/>
</dbReference>
<evidence type="ECO:0000256" key="9">
    <source>
        <dbReference type="ARBA" id="ARBA00023012"/>
    </source>
</evidence>
<dbReference type="PROSITE" id="PS50109">
    <property type="entry name" value="HIS_KIN"/>
    <property type="match status" value="1"/>
</dbReference>
<dbReference type="PRINTS" id="PR00344">
    <property type="entry name" value="BCTRLSENSOR"/>
</dbReference>
<dbReference type="FunFam" id="1.10.287.130:FF:000001">
    <property type="entry name" value="Two-component sensor histidine kinase"/>
    <property type="match status" value="1"/>
</dbReference>
<evidence type="ECO:0000256" key="11">
    <source>
        <dbReference type="SAM" id="Phobius"/>
    </source>
</evidence>
<dbReference type="GO" id="GO:0000155">
    <property type="term" value="F:phosphorelay sensor kinase activity"/>
    <property type="evidence" value="ECO:0007669"/>
    <property type="project" value="InterPro"/>
</dbReference>
<comment type="caution">
    <text evidence="14">The sequence shown here is derived from an EMBL/GenBank/DDBJ whole genome shotgun (WGS) entry which is preliminary data.</text>
</comment>
<keyword evidence="4" id="KW-0597">Phosphoprotein</keyword>
<dbReference type="InterPro" id="IPR036097">
    <property type="entry name" value="HisK_dim/P_sf"/>
</dbReference>
<dbReference type="InterPro" id="IPR004358">
    <property type="entry name" value="Sig_transdc_His_kin-like_C"/>
</dbReference>
<evidence type="ECO:0000256" key="4">
    <source>
        <dbReference type="ARBA" id="ARBA00022553"/>
    </source>
</evidence>
<dbReference type="Gene3D" id="1.10.287.130">
    <property type="match status" value="1"/>
</dbReference>
<dbReference type="Pfam" id="PF00672">
    <property type="entry name" value="HAMP"/>
    <property type="match status" value="1"/>
</dbReference>
<evidence type="ECO:0000256" key="8">
    <source>
        <dbReference type="ARBA" id="ARBA00022989"/>
    </source>
</evidence>
<dbReference type="PROSITE" id="PS50885">
    <property type="entry name" value="HAMP"/>
    <property type="match status" value="1"/>
</dbReference>
<evidence type="ECO:0000313" key="14">
    <source>
        <dbReference type="EMBL" id="HIQ64048.1"/>
    </source>
</evidence>
<dbReference type="FunFam" id="3.30.565.10:FF:000006">
    <property type="entry name" value="Sensor histidine kinase WalK"/>
    <property type="match status" value="1"/>
</dbReference>
<evidence type="ECO:0000256" key="3">
    <source>
        <dbReference type="ARBA" id="ARBA00012438"/>
    </source>
</evidence>
<protein>
    <recommendedName>
        <fullName evidence="3">histidine kinase</fullName>
        <ecNumber evidence="3">2.7.13.3</ecNumber>
    </recommendedName>
</protein>
<keyword evidence="8 11" id="KW-1133">Transmembrane helix</keyword>
<evidence type="ECO:0000259" key="13">
    <source>
        <dbReference type="PROSITE" id="PS50885"/>
    </source>
</evidence>
<dbReference type="AlphaFoldDB" id="A0A9D0Z091"/>
<reference evidence="14" key="1">
    <citation type="submission" date="2020-10" db="EMBL/GenBank/DDBJ databases">
        <authorList>
            <person name="Gilroy R."/>
        </authorList>
    </citation>
    <scope>NUCLEOTIDE SEQUENCE</scope>
    <source>
        <strain evidence="14">ChiHile30-977</strain>
    </source>
</reference>
<dbReference type="GO" id="GO:0005886">
    <property type="term" value="C:plasma membrane"/>
    <property type="evidence" value="ECO:0007669"/>
    <property type="project" value="TreeGrafter"/>
</dbReference>
<feature type="domain" description="Histidine kinase" evidence="12">
    <location>
        <begin position="250"/>
        <end position="464"/>
    </location>
</feature>
<dbReference type="EC" id="2.7.13.3" evidence="3"/>
<keyword evidence="9" id="KW-0902">Two-component regulatory system</keyword>
<dbReference type="InterPro" id="IPR003594">
    <property type="entry name" value="HATPase_dom"/>
</dbReference>
<feature type="transmembrane region" description="Helical" evidence="11">
    <location>
        <begin position="164"/>
        <end position="186"/>
    </location>
</feature>
<evidence type="ECO:0000256" key="10">
    <source>
        <dbReference type="ARBA" id="ARBA00023136"/>
    </source>
</evidence>
<keyword evidence="7" id="KW-0418">Kinase</keyword>
<evidence type="ECO:0000256" key="5">
    <source>
        <dbReference type="ARBA" id="ARBA00022679"/>
    </source>
</evidence>
<dbReference type="CDD" id="cd06225">
    <property type="entry name" value="HAMP"/>
    <property type="match status" value="1"/>
</dbReference>
<accession>A0A9D0Z091</accession>
<feature type="domain" description="HAMP" evidence="13">
    <location>
        <begin position="189"/>
        <end position="242"/>
    </location>
</feature>
<dbReference type="InterPro" id="IPR003661">
    <property type="entry name" value="HisK_dim/P_dom"/>
</dbReference>
<dbReference type="CDD" id="cd00082">
    <property type="entry name" value="HisKA"/>
    <property type="match status" value="1"/>
</dbReference>
<keyword evidence="5" id="KW-0808">Transferase</keyword>
<dbReference type="InterPro" id="IPR003660">
    <property type="entry name" value="HAMP_dom"/>
</dbReference>
<dbReference type="InterPro" id="IPR036890">
    <property type="entry name" value="HATPase_C_sf"/>
</dbReference>
<evidence type="ECO:0000259" key="12">
    <source>
        <dbReference type="PROSITE" id="PS50109"/>
    </source>
</evidence>
<gene>
    <name evidence="14" type="ORF">IAA66_10795</name>
</gene>
<dbReference type="PANTHER" id="PTHR45436">
    <property type="entry name" value="SENSOR HISTIDINE KINASE YKOH"/>
    <property type="match status" value="1"/>
</dbReference>
<dbReference type="SUPFAM" id="SSF47384">
    <property type="entry name" value="Homodimeric domain of signal transducing histidine kinase"/>
    <property type="match status" value="1"/>
</dbReference>
<sequence>MSCVRNLWKKRNNLSFRLTRMYALLFAAMLILISFIVYFVSRWSLLDRREKDLLDSANNIAEIFHAELAEENSPPDAHVLWELNTSDSMSLALVSPDMAPLYQASNFHVVFSEIPDCQDKVVLYRQTDGLPLLAWETEILFNGHVLGNLVVLQLVDREDAFLDMLAWLLILLNIAGAFAALAVGWYTSRRMLNPLSAIIHRAHAIDEGTLHTRLEVPETDDELKHLTTTLNAMLDRVESAFIRQGQFTQDASHELRTPLSVLQGHANLLARWGKDDPAVRSKCIATIQKQTAYMEHLVENLLFLSRGDSGIQALQKKRFSMVDVMEEIIDERREFDRAHVYRLRVEEIMLVADINLFHQLLLILLDNAAKYTPSGKTITLSAARRQAGVEICVQDEGCGVPQEQLSSIFVRFYRVDKARARETGGTGLGLAIAKTIVQMHGGSIWAQNASPCGLIVRILLPDDGAKA</sequence>
<evidence type="ECO:0000256" key="6">
    <source>
        <dbReference type="ARBA" id="ARBA00022692"/>
    </source>
</evidence>